<evidence type="ECO:0000259" key="3">
    <source>
        <dbReference type="PROSITE" id="PS51502"/>
    </source>
</evidence>
<dbReference type="Gene3D" id="3.30.70.100">
    <property type="match status" value="1"/>
</dbReference>
<evidence type="ECO:0000313" key="5">
    <source>
        <dbReference type="Proteomes" id="UP000004690"/>
    </source>
</evidence>
<accession>I3C7G1</accession>
<dbReference type="SUPFAM" id="SSF54909">
    <property type="entry name" value="Dimeric alpha+beta barrel"/>
    <property type="match status" value="1"/>
</dbReference>
<reference evidence="4 5" key="1">
    <citation type="submission" date="2012-02" db="EMBL/GenBank/DDBJ databases">
        <title>Improved High-Quality Draft genome of Joostella marina DSM 19592.</title>
        <authorList>
            <consortium name="US DOE Joint Genome Institute (JGI-PGF)"/>
            <person name="Lucas S."/>
            <person name="Copeland A."/>
            <person name="Lapidus A."/>
            <person name="Bruce D."/>
            <person name="Goodwin L."/>
            <person name="Pitluck S."/>
            <person name="Peters L."/>
            <person name="Chertkov O."/>
            <person name="Ovchinnikova G."/>
            <person name="Kyrpides N."/>
            <person name="Mavromatis K."/>
            <person name="Detter J.C."/>
            <person name="Han C."/>
            <person name="Land M."/>
            <person name="Hauser L."/>
            <person name="Markowitz V."/>
            <person name="Cheng J.-F."/>
            <person name="Hugenholtz P."/>
            <person name="Woyke T."/>
            <person name="Wu D."/>
            <person name="Tindall B."/>
            <person name="Brambilla E."/>
            <person name="Klenk H.-P."/>
            <person name="Eisen J.A."/>
        </authorList>
    </citation>
    <scope>NUCLEOTIDE SEQUENCE [LARGE SCALE GENOMIC DNA]</scope>
    <source>
        <strain evidence="4 5">DSM 19592</strain>
    </source>
</reference>
<evidence type="ECO:0000256" key="1">
    <source>
        <dbReference type="ARBA" id="ARBA00011738"/>
    </source>
</evidence>
<dbReference type="AlphaFoldDB" id="I3C7G1"/>
<name>I3C7G1_9FLAO</name>
<dbReference type="STRING" id="926559.JoomaDRAFT_2580"/>
<evidence type="ECO:0000256" key="2">
    <source>
        <dbReference type="SAM" id="SignalP"/>
    </source>
</evidence>
<protein>
    <submittedName>
        <fullName evidence="4">Stress responsive A/B Barrel Domain-containing protein</fullName>
    </submittedName>
</protein>
<gene>
    <name evidence="4" type="ORF">JoomaDRAFT_2580</name>
</gene>
<dbReference type="Pfam" id="PF07876">
    <property type="entry name" value="Dabb"/>
    <property type="match status" value="1"/>
</dbReference>
<feature type="chain" id="PRO_5003668598" evidence="2">
    <location>
        <begin position="22"/>
        <end position="125"/>
    </location>
</feature>
<proteinExistence type="predicted"/>
<dbReference type="InterPro" id="IPR011008">
    <property type="entry name" value="Dimeric_a/b-barrel"/>
</dbReference>
<dbReference type="PROSITE" id="PS51257">
    <property type="entry name" value="PROKAR_LIPOPROTEIN"/>
    <property type="match status" value="1"/>
</dbReference>
<dbReference type="RefSeq" id="WP_008613087.1">
    <property type="nucleotide sequence ID" value="NZ_JH651379.1"/>
</dbReference>
<keyword evidence="5" id="KW-1185">Reference proteome</keyword>
<organism evidence="4 5">
    <name type="scientific">Galbibacter orientalis DSM 19592</name>
    <dbReference type="NCBI Taxonomy" id="926559"/>
    <lineage>
        <taxon>Bacteria</taxon>
        <taxon>Pseudomonadati</taxon>
        <taxon>Bacteroidota</taxon>
        <taxon>Flavobacteriia</taxon>
        <taxon>Flavobacteriales</taxon>
        <taxon>Flavobacteriaceae</taxon>
        <taxon>Galbibacter</taxon>
    </lineage>
</organism>
<feature type="signal peptide" evidence="2">
    <location>
        <begin position="1"/>
        <end position="21"/>
    </location>
</feature>
<dbReference type="PROSITE" id="PS51502">
    <property type="entry name" value="S_R_A_B_BARREL"/>
    <property type="match status" value="1"/>
</dbReference>
<evidence type="ECO:0000313" key="4">
    <source>
        <dbReference type="EMBL" id="EIJ39554.1"/>
    </source>
</evidence>
<feature type="domain" description="Stress-response A/B barrel" evidence="3">
    <location>
        <begin position="28"/>
        <end position="119"/>
    </location>
</feature>
<comment type="subunit">
    <text evidence="1">Homodimer.</text>
</comment>
<dbReference type="eggNOG" id="ENOG5032U0B">
    <property type="taxonomic scope" value="Bacteria"/>
</dbReference>
<sequence>MKKLFLLLTFLTTLAITSCNSSSNKDMITHTVFFKLKHPKGSEAEKIFIEKAVALKSIPTVLNMTSVKEIGKKNDFEWGLTMQFKSQADYDTYSNHPDHVAFVENVWKKEVVDFMEIDYVVNIIK</sequence>
<dbReference type="EMBL" id="JH651379">
    <property type="protein sequence ID" value="EIJ39554.1"/>
    <property type="molecule type" value="Genomic_DNA"/>
</dbReference>
<dbReference type="PANTHER" id="PTHR33178:SF10">
    <property type="entry name" value="STRESS-RESPONSE A_B BARREL DOMAIN-CONTAINING PROTEIN"/>
    <property type="match status" value="1"/>
</dbReference>
<dbReference type="InterPro" id="IPR044662">
    <property type="entry name" value="HS1/DABB1-like"/>
</dbReference>
<dbReference type="SMART" id="SM00886">
    <property type="entry name" value="Dabb"/>
    <property type="match status" value="1"/>
</dbReference>
<dbReference type="Proteomes" id="UP000004690">
    <property type="component" value="Unassembled WGS sequence"/>
</dbReference>
<dbReference type="HOGENOM" id="CLU_080664_5_0_10"/>
<dbReference type="InterPro" id="IPR013097">
    <property type="entry name" value="Dabb"/>
</dbReference>
<keyword evidence="2" id="KW-0732">Signal</keyword>
<dbReference type="PANTHER" id="PTHR33178">
    <property type="match status" value="1"/>
</dbReference>